<evidence type="ECO:0000256" key="1">
    <source>
        <dbReference type="SAM" id="SignalP"/>
    </source>
</evidence>
<dbReference type="EMBL" id="CP040449">
    <property type="protein sequence ID" value="QFI55547.1"/>
    <property type="molecule type" value="Genomic_DNA"/>
</dbReference>
<reference evidence="2 3" key="1">
    <citation type="submission" date="2019-05" db="EMBL/GenBank/DDBJ databases">
        <title>OXA-830, a novel chromosomally encoded expanded-spectrum class D beta-lactamase in Aeromonas simiae.</title>
        <authorList>
            <person name="Zhou W."/>
            <person name="Chen Q."/>
        </authorList>
    </citation>
    <scope>NUCLEOTIDE SEQUENCE [LARGE SCALE GENOMIC DNA]</scope>
    <source>
        <strain evidence="2 3">A6</strain>
    </source>
</reference>
<dbReference type="InterPro" id="IPR016896">
    <property type="entry name" value="DUF2860"/>
</dbReference>
<organism evidence="2 3">
    <name type="scientific">Aeromonas simiae</name>
    <dbReference type="NCBI Taxonomy" id="218936"/>
    <lineage>
        <taxon>Bacteria</taxon>
        <taxon>Pseudomonadati</taxon>
        <taxon>Pseudomonadota</taxon>
        <taxon>Gammaproteobacteria</taxon>
        <taxon>Aeromonadales</taxon>
        <taxon>Aeromonadaceae</taxon>
        <taxon>Aeromonas</taxon>
    </lineage>
</organism>
<feature type="signal peptide" evidence="1">
    <location>
        <begin position="1"/>
        <end position="19"/>
    </location>
</feature>
<dbReference type="Proteomes" id="UP000594034">
    <property type="component" value="Chromosome"/>
</dbReference>
<dbReference type="PIRSF" id="PIRSF028696">
    <property type="entry name" value="UCP028696"/>
    <property type="match status" value="1"/>
</dbReference>
<sequence length="335" mass="37086">MTKYSLVALAILGAQAAQADVLTIPNESGFSGFVMAGVTAQEYQSNFFKGDKGEAKIDSVFQSPSHESSVQPLLGADLRYTFADTRTQLFLGNLIQDAVRYDLAQQFGVRQQVGTYGILSAGYVFSAMPAKTWADPYQVGRNRSKTDYKTQGARFAWDDIGGSHVNLAYTWRTSKVDSERSGEQLISLGQLTRDEANLLDRNGNLHRVELSYDWRLQQDQTLTPAIIYKRADLDGKAESSDTTHLQLTYAKTGPQWSLVGNVFGGKRSYDEANPIYGKKANADEWGLNGTFFWHQLFGVDKLSGVLSAGWAESNSDINFYDTEMSTFSAGLMYSL</sequence>
<accession>A0A5J6WZM6</accession>
<dbReference type="Pfam" id="PF11059">
    <property type="entry name" value="DUF2860"/>
    <property type="match status" value="1"/>
</dbReference>
<gene>
    <name evidence="2" type="ORF">FE240_13120</name>
</gene>
<dbReference type="AlphaFoldDB" id="A0A5J6WZM6"/>
<dbReference type="RefSeq" id="WP_042046412.1">
    <property type="nucleotide sequence ID" value="NZ_CDBY01000044.1"/>
</dbReference>
<keyword evidence="1" id="KW-0732">Signal</keyword>
<keyword evidence="3" id="KW-1185">Reference proteome</keyword>
<name>A0A5J6WZM6_9GAMM</name>
<proteinExistence type="predicted"/>
<dbReference type="OrthoDB" id="6199337at2"/>
<evidence type="ECO:0000313" key="2">
    <source>
        <dbReference type="EMBL" id="QFI55547.1"/>
    </source>
</evidence>
<protein>
    <submittedName>
        <fullName evidence="2">DUF2860 domain-containing protein</fullName>
    </submittedName>
</protein>
<feature type="chain" id="PRO_5023867970" evidence="1">
    <location>
        <begin position="20"/>
        <end position="335"/>
    </location>
</feature>
<evidence type="ECO:0000313" key="3">
    <source>
        <dbReference type="Proteomes" id="UP000594034"/>
    </source>
</evidence>
<dbReference type="KEGG" id="asim:FE240_13120"/>